<organism evidence="7 8">
    <name type="scientific">Rhizobium lusitanum</name>
    <dbReference type="NCBI Taxonomy" id="293958"/>
    <lineage>
        <taxon>Bacteria</taxon>
        <taxon>Pseudomonadati</taxon>
        <taxon>Pseudomonadota</taxon>
        <taxon>Alphaproteobacteria</taxon>
        <taxon>Hyphomicrobiales</taxon>
        <taxon>Rhizobiaceae</taxon>
        <taxon>Rhizobium/Agrobacterium group</taxon>
        <taxon>Rhizobium</taxon>
    </lineage>
</organism>
<keyword evidence="2" id="KW-1003">Cell membrane</keyword>
<dbReference type="GO" id="GO:0005886">
    <property type="term" value="C:plasma membrane"/>
    <property type="evidence" value="ECO:0007669"/>
    <property type="project" value="UniProtKB-SubCell"/>
</dbReference>
<dbReference type="Proteomes" id="UP000199205">
    <property type="component" value="Unassembled WGS sequence"/>
</dbReference>
<dbReference type="Pfam" id="PF03788">
    <property type="entry name" value="LrgA"/>
    <property type="match status" value="1"/>
</dbReference>
<keyword evidence="3 6" id="KW-0812">Transmembrane</keyword>
<evidence type="ECO:0000256" key="5">
    <source>
        <dbReference type="ARBA" id="ARBA00023136"/>
    </source>
</evidence>
<evidence type="ECO:0000256" key="4">
    <source>
        <dbReference type="ARBA" id="ARBA00022989"/>
    </source>
</evidence>
<name>A0A1C3XIF2_9HYPH</name>
<accession>A0A1C3XIF2</accession>
<dbReference type="InterPro" id="IPR005538">
    <property type="entry name" value="LrgA/CidA"/>
</dbReference>
<evidence type="ECO:0000256" key="3">
    <source>
        <dbReference type="ARBA" id="ARBA00022692"/>
    </source>
</evidence>
<evidence type="ECO:0000256" key="6">
    <source>
        <dbReference type="SAM" id="Phobius"/>
    </source>
</evidence>
<feature type="transmembrane region" description="Helical" evidence="6">
    <location>
        <begin position="91"/>
        <end position="117"/>
    </location>
</feature>
<sequence length="135" mass="14593">MRIDLQDRPKLSRLAQILLLLAFWQAGEAIVRLVHLPIPGAIAGMLLVLALFASGKVGVASMQRGAEWFLAEMLLFFVPAVLAVLDHGEFIGIVGLKVLAVILVGTIIVMGVTAIAIDIGCRLMMRQGVSRHVRN</sequence>
<dbReference type="RefSeq" id="WP_092577294.1">
    <property type="nucleotide sequence ID" value="NZ_FMAF01000045.1"/>
</dbReference>
<reference evidence="7 8" key="1">
    <citation type="submission" date="2016-08" db="EMBL/GenBank/DDBJ databases">
        <authorList>
            <person name="Seilhamer J.J."/>
        </authorList>
    </citation>
    <scope>NUCLEOTIDE SEQUENCE [LARGE SCALE GENOMIC DNA]</scope>
    <source>
        <strain evidence="7 8">P1-7</strain>
    </source>
</reference>
<proteinExistence type="predicted"/>
<gene>
    <name evidence="7" type="ORF">GA0061101_14526</name>
</gene>
<evidence type="ECO:0000256" key="1">
    <source>
        <dbReference type="ARBA" id="ARBA00004651"/>
    </source>
</evidence>
<feature type="transmembrane region" description="Helical" evidence="6">
    <location>
        <begin position="66"/>
        <end position="85"/>
    </location>
</feature>
<dbReference type="PANTHER" id="PTHR33931">
    <property type="entry name" value="HOLIN-LIKE PROTEIN CIDA-RELATED"/>
    <property type="match status" value="1"/>
</dbReference>
<keyword evidence="4 6" id="KW-1133">Transmembrane helix</keyword>
<dbReference type="AlphaFoldDB" id="A0A1C3XIF2"/>
<dbReference type="OrthoDB" id="194658at2"/>
<dbReference type="PANTHER" id="PTHR33931:SF2">
    <property type="entry name" value="HOLIN-LIKE PROTEIN CIDA"/>
    <property type="match status" value="1"/>
</dbReference>
<feature type="transmembrane region" description="Helical" evidence="6">
    <location>
        <begin position="39"/>
        <end position="59"/>
    </location>
</feature>
<dbReference type="EMBL" id="FMAF01000045">
    <property type="protein sequence ID" value="SCB52062.1"/>
    <property type="molecule type" value="Genomic_DNA"/>
</dbReference>
<evidence type="ECO:0000256" key="2">
    <source>
        <dbReference type="ARBA" id="ARBA00022475"/>
    </source>
</evidence>
<evidence type="ECO:0000313" key="7">
    <source>
        <dbReference type="EMBL" id="SCB52062.1"/>
    </source>
</evidence>
<comment type="subcellular location">
    <subcellularLocation>
        <location evidence="1">Cell membrane</location>
        <topology evidence="1">Multi-pass membrane protein</topology>
    </subcellularLocation>
</comment>
<keyword evidence="5 6" id="KW-0472">Membrane</keyword>
<protein>
    <submittedName>
        <fullName evidence="7">Holin-like protein</fullName>
    </submittedName>
</protein>
<evidence type="ECO:0000313" key="8">
    <source>
        <dbReference type="Proteomes" id="UP000199205"/>
    </source>
</evidence>